<comment type="caution">
    <text evidence="1">The sequence shown here is derived from an EMBL/GenBank/DDBJ whole genome shotgun (WGS) entry which is preliminary data.</text>
</comment>
<protein>
    <submittedName>
        <fullName evidence="1">EEP domain-containing protein</fullName>
    </submittedName>
</protein>
<sequence>RPARTFPVSMPLLRLDRIYVKNANASSPTALPLRNWRHLSDHAPLSAEIHL</sequence>
<accession>A0A707WB71</accession>
<evidence type="ECO:0000313" key="1">
    <source>
        <dbReference type="EMBL" id="HAD0171610.1"/>
    </source>
</evidence>
<dbReference type="InterPro" id="IPR036691">
    <property type="entry name" value="Endo/exonu/phosph_ase_sf"/>
</dbReference>
<dbReference type="EMBL" id="DAANJW010000055">
    <property type="protein sequence ID" value="HAD0171610.1"/>
    <property type="molecule type" value="Genomic_DNA"/>
</dbReference>
<organism evidence="1">
    <name type="scientific">Salmonella typhimurium</name>
    <dbReference type="NCBI Taxonomy" id="90371"/>
    <lineage>
        <taxon>Bacteria</taxon>
        <taxon>Pseudomonadati</taxon>
        <taxon>Pseudomonadota</taxon>
        <taxon>Gammaproteobacteria</taxon>
        <taxon>Enterobacterales</taxon>
        <taxon>Enterobacteriaceae</taxon>
        <taxon>Salmonella</taxon>
    </lineage>
</organism>
<reference evidence="1" key="1">
    <citation type="journal article" date="2018" name="Genome Biol.">
        <title>SKESA: strategic k-mer extension for scrupulous assemblies.</title>
        <authorList>
            <person name="Souvorov A."/>
            <person name="Agarwala R."/>
            <person name="Lipman D.J."/>
        </authorList>
    </citation>
    <scope>NUCLEOTIDE SEQUENCE</scope>
    <source>
        <strain evidence="1">U277</strain>
    </source>
</reference>
<reference evidence="1" key="2">
    <citation type="submission" date="2019-08" db="EMBL/GenBank/DDBJ databases">
        <authorList>
            <consortium name="NCBI Pathogen Detection Project"/>
        </authorList>
    </citation>
    <scope>NUCLEOTIDE SEQUENCE</scope>
    <source>
        <strain evidence="1">U277</strain>
    </source>
</reference>
<dbReference type="SUPFAM" id="SSF56219">
    <property type="entry name" value="DNase I-like"/>
    <property type="match status" value="1"/>
</dbReference>
<name>A0A707WB71_SALTM</name>
<dbReference type="AlphaFoldDB" id="A0A707WB71"/>
<feature type="non-terminal residue" evidence="1">
    <location>
        <position position="1"/>
    </location>
</feature>
<gene>
    <name evidence="1" type="ORF">G0L83_17560</name>
</gene>
<proteinExistence type="predicted"/>